<dbReference type="Pfam" id="PF13280">
    <property type="entry name" value="WYL"/>
    <property type="match status" value="1"/>
</dbReference>
<evidence type="ECO:0000256" key="1">
    <source>
        <dbReference type="ARBA" id="ARBA00023015"/>
    </source>
</evidence>
<sequence>MMPTTSSRMLALLSLLQTRRDWPGPVLAERLNVTPRTVRRDVDRLRELGYEIASSKGPDGGYRLSAGSDLPPLLFDDAQAVAIAIALQSVPSSGVELDDAAARALLTVRQVMPARLRHRIDGIRFSGTAAQIHVDPAVVEVVSAAVHDRRTLRFDYGDESDRPTRRAEPHGIVARAGRWYLVAWDLDRDDWRTFRLDRLRLKAGGAPFTARPIPTGAAGTFVEARAKGSTDAATWPVHGEFAFPLPPAAVAPWIGDGDLEELPDGGCRVRIGSWSCAGLLSWVLRFDVAFTVIGPPELRAAAGVVAARLAAARTALTPVSPTPDV</sequence>
<evidence type="ECO:0000256" key="3">
    <source>
        <dbReference type="ARBA" id="ARBA00023163"/>
    </source>
</evidence>
<organism evidence="5 6">
    <name type="scientific">Microbacterium lemovicicum</name>
    <dbReference type="NCBI Taxonomy" id="1072463"/>
    <lineage>
        <taxon>Bacteria</taxon>
        <taxon>Bacillati</taxon>
        <taxon>Actinomycetota</taxon>
        <taxon>Actinomycetes</taxon>
        <taxon>Micrococcales</taxon>
        <taxon>Microbacteriaceae</taxon>
        <taxon>Microbacterium</taxon>
    </lineage>
</organism>
<protein>
    <submittedName>
        <fullName evidence="5">Bifunctional ligase/repressor BirA</fullName>
        <ecNumber evidence="5">6.3.4.15</ecNumber>
    </submittedName>
</protein>
<dbReference type="KEGG" id="mlv:CVS47_02678"/>
<dbReference type="EC" id="6.3.4.15" evidence="5"/>
<dbReference type="InterPro" id="IPR001034">
    <property type="entry name" value="DeoR_HTH"/>
</dbReference>
<dbReference type="GO" id="GO:0003700">
    <property type="term" value="F:DNA-binding transcription factor activity"/>
    <property type="evidence" value="ECO:0007669"/>
    <property type="project" value="InterPro"/>
</dbReference>
<dbReference type="EMBL" id="CP031423">
    <property type="protein sequence ID" value="AZS38028.1"/>
    <property type="molecule type" value="Genomic_DNA"/>
</dbReference>
<dbReference type="Pfam" id="PF25583">
    <property type="entry name" value="WCX"/>
    <property type="match status" value="1"/>
</dbReference>
<dbReference type="Proteomes" id="UP000276888">
    <property type="component" value="Chromosome"/>
</dbReference>
<dbReference type="InterPro" id="IPR018356">
    <property type="entry name" value="Tscrpt_reg_HTH_DeoR_CS"/>
</dbReference>
<dbReference type="PROSITE" id="PS00894">
    <property type="entry name" value="HTH_DEOR_1"/>
    <property type="match status" value="1"/>
</dbReference>
<dbReference type="Pfam" id="PF08279">
    <property type="entry name" value="HTH_11"/>
    <property type="match status" value="1"/>
</dbReference>
<dbReference type="PANTHER" id="PTHR34580:SF3">
    <property type="entry name" value="PROTEIN PAFB"/>
    <property type="match status" value="1"/>
</dbReference>
<evidence type="ECO:0000313" key="6">
    <source>
        <dbReference type="Proteomes" id="UP000276888"/>
    </source>
</evidence>
<reference evidence="5 6" key="1">
    <citation type="submission" date="2018-08" db="EMBL/GenBank/DDBJ databases">
        <title>Microbacterium lemovicicum sp. nov., a bacterium isolated from a natural uranium-rich soil.</title>
        <authorList>
            <person name="ORTET P."/>
        </authorList>
    </citation>
    <scope>NUCLEOTIDE SEQUENCE [LARGE SCALE GENOMIC DNA]</scope>
    <source>
        <strain evidence="5 6">Viu22</strain>
    </source>
</reference>
<dbReference type="InterPro" id="IPR036388">
    <property type="entry name" value="WH-like_DNA-bd_sf"/>
</dbReference>
<keyword evidence="3" id="KW-0804">Transcription</keyword>
<keyword evidence="5" id="KW-0436">Ligase</keyword>
<feature type="domain" description="HTH deoR-type" evidence="4">
    <location>
        <begin position="5"/>
        <end position="60"/>
    </location>
</feature>
<dbReference type="AlphaFoldDB" id="A0A3Q9J142"/>
<keyword evidence="6" id="KW-1185">Reference proteome</keyword>
<dbReference type="GO" id="GO:0003677">
    <property type="term" value="F:DNA binding"/>
    <property type="evidence" value="ECO:0007669"/>
    <property type="project" value="UniProtKB-KW"/>
</dbReference>
<dbReference type="GO" id="GO:0004077">
    <property type="term" value="F:biotin--[biotin carboxyl-carrier protein] ligase activity"/>
    <property type="evidence" value="ECO:0007669"/>
    <property type="project" value="UniProtKB-EC"/>
</dbReference>
<dbReference type="Gene3D" id="1.10.10.10">
    <property type="entry name" value="Winged helix-like DNA-binding domain superfamily/Winged helix DNA-binding domain"/>
    <property type="match status" value="1"/>
</dbReference>
<proteinExistence type="predicted"/>
<name>A0A3Q9J142_9MICO</name>
<dbReference type="PANTHER" id="PTHR34580">
    <property type="match status" value="1"/>
</dbReference>
<keyword evidence="2" id="KW-0238">DNA-binding</keyword>
<dbReference type="InterPro" id="IPR013196">
    <property type="entry name" value="HTH_11"/>
</dbReference>
<evidence type="ECO:0000313" key="5">
    <source>
        <dbReference type="EMBL" id="AZS38028.1"/>
    </source>
</evidence>
<dbReference type="SUPFAM" id="SSF46785">
    <property type="entry name" value="Winged helix' DNA-binding domain"/>
    <property type="match status" value="1"/>
</dbReference>
<dbReference type="PROSITE" id="PS52050">
    <property type="entry name" value="WYL"/>
    <property type="match status" value="1"/>
</dbReference>
<dbReference type="InterPro" id="IPR026881">
    <property type="entry name" value="WYL_dom"/>
</dbReference>
<dbReference type="InterPro" id="IPR057727">
    <property type="entry name" value="WCX_dom"/>
</dbReference>
<gene>
    <name evidence="5" type="primary">birA_2</name>
    <name evidence="5" type="ORF">CVS47_02678</name>
</gene>
<dbReference type="InterPro" id="IPR036390">
    <property type="entry name" value="WH_DNA-bd_sf"/>
</dbReference>
<accession>A0A3Q9J142</accession>
<dbReference type="PIRSF" id="PIRSF016838">
    <property type="entry name" value="PafC"/>
    <property type="match status" value="1"/>
</dbReference>
<evidence type="ECO:0000259" key="4">
    <source>
        <dbReference type="PROSITE" id="PS51000"/>
    </source>
</evidence>
<keyword evidence="1" id="KW-0805">Transcription regulation</keyword>
<dbReference type="InterPro" id="IPR051534">
    <property type="entry name" value="CBASS_pafABC_assoc_protein"/>
</dbReference>
<dbReference type="InterPro" id="IPR028349">
    <property type="entry name" value="PafC-like"/>
</dbReference>
<dbReference type="PROSITE" id="PS51000">
    <property type="entry name" value="HTH_DEOR_2"/>
    <property type="match status" value="1"/>
</dbReference>
<evidence type="ECO:0000256" key="2">
    <source>
        <dbReference type="ARBA" id="ARBA00023125"/>
    </source>
</evidence>